<comment type="caution">
    <text evidence="1">The sequence shown here is derived from an EMBL/GenBank/DDBJ whole genome shotgun (WGS) entry which is preliminary data.</text>
</comment>
<keyword evidence="2" id="KW-1185">Reference proteome</keyword>
<evidence type="ECO:0000313" key="2">
    <source>
        <dbReference type="Proteomes" id="UP000321301"/>
    </source>
</evidence>
<dbReference type="RefSeq" id="WP_020894081.1">
    <property type="nucleotide sequence ID" value="NZ_BJYV01000027.1"/>
</dbReference>
<gene>
    <name evidence="1" type="ORF">CQA01_43390</name>
</gene>
<dbReference type="Proteomes" id="UP000321301">
    <property type="component" value="Unassembled WGS sequence"/>
</dbReference>
<dbReference type="EMBL" id="BJYV01000027">
    <property type="protein sequence ID" value="GEO23805.1"/>
    <property type="molecule type" value="Genomic_DNA"/>
</dbReference>
<organism evidence="1 2">
    <name type="scientific">Cyclobacterium qasimii</name>
    <dbReference type="NCBI Taxonomy" id="1350429"/>
    <lineage>
        <taxon>Bacteria</taxon>
        <taxon>Pseudomonadati</taxon>
        <taxon>Bacteroidota</taxon>
        <taxon>Cytophagia</taxon>
        <taxon>Cytophagales</taxon>
        <taxon>Cyclobacteriaceae</taxon>
        <taxon>Cyclobacterium</taxon>
    </lineage>
</organism>
<proteinExistence type="predicted"/>
<protein>
    <submittedName>
        <fullName evidence="1">Uncharacterized protein</fullName>
    </submittedName>
</protein>
<reference evidence="1 2" key="1">
    <citation type="submission" date="2019-07" db="EMBL/GenBank/DDBJ databases">
        <title>Whole genome shotgun sequence of Cyclobacterium qasimii NBRC 106168.</title>
        <authorList>
            <person name="Hosoyama A."/>
            <person name="Uohara A."/>
            <person name="Ohji S."/>
            <person name="Ichikawa N."/>
        </authorList>
    </citation>
    <scope>NUCLEOTIDE SEQUENCE [LARGE SCALE GENOMIC DNA]</scope>
    <source>
        <strain evidence="1 2">NBRC 106168</strain>
    </source>
</reference>
<evidence type="ECO:0000313" key="1">
    <source>
        <dbReference type="EMBL" id="GEO23805.1"/>
    </source>
</evidence>
<accession>A0A512CHY5</accession>
<name>A0A512CHY5_9BACT</name>
<dbReference type="AlphaFoldDB" id="A0A512CHY5"/>
<sequence length="336" mass="39015">MANSIFSIYSTAENRVTSTILAVFEKLNSSTVTRILQILMEDSTVELIEYENQVKSYDSIPDGRIKGLFDYIIETKVVPNGISKKQIKNHCKFLKYDFSRLLVLTPDFDYPTSLKELDSEYTDKIIWGNFDKIIEGIDSVIQESILLLDRENFLLSELKEFIINQRLTAEDYSRKALIIPAGSAWSFYEKHSVYKCQANRTFKQSSYMGFYADKQIKEYFPRILGYIDSLNIQKDDLNTVKITTVNNSNEQEIRSKLIEIKKGLKPDEWNENFKFMVLTEKNDNETFKNDNPIDNDKTSYSDKGTAFVQKQTYLNLDDLRGKKYTSELQSTFANNV</sequence>